<protein>
    <submittedName>
        <fullName evidence="2">Uncharacterized protein</fullName>
    </submittedName>
</protein>
<feature type="region of interest" description="Disordered" evidence="1">
    <location>
        <begin position="1"/>
        <end position="66"/>
    </location>
</feature>
<dbReference type="Proteomes" id="UP001153269">
    <property type="component" value="Unassembled WGS sequence"/>
</dbReference>
<organism evidence="2 3">
    <name type="scientific">Pleuronectes platessa</name>
    <name type="common">European plaice</name>
    <dbReference type="NCBI Taxonomy" id="8262"/>
    <lineage>
        <taxon>Eukaryota</taxon>
        <taxon>Metazoa</taxon>
        <taxon>Chordata</taxon>
        <taxon>Craniata</taxon>
        <taxon>Vertebrata</taxon>
        <taxon>Euteleostomi</taxon>
        <taxon>Actinopterygii</taxon>
        <taxon>Neopterygii</taxon>
        <taxon>Teleostei</taxon>
        <taxon>Neoteleostei</taxon>
        <taxon>Acanthomorphata</taxon>
        <taxon>Carangaria</taxon>
        <taxon>Pleuronectiformes</taxon>
        <taxon>Pleuronectoidei</taxon>
        <taxon>Pleuronectidae</taxon>
        <taxon>Pleuronectes</taxon>
    </lineage>
</organism>
<dbReference type="EMBL" id="CADEAL010002890">
    <property type="protein sequence ID" value="CAB1442629.1"/>
    <property type="molecule type" value="Genomic_DNA"/>
</dbReference>
<evidence type="ECO:0000313" key="2">
    <source>
        <dbReference type="EMBL" id="CAB1442629.1"/>
    </source>
</evidence>
<sequence>MTEEPSWLIRSGGRSQEESGVVRSSEEGQSVEVKSIAWPGLTSTPGEEVCGGGGGGAGGDPVSPIT</sequence>
<evidence type="ECO:0000313" key="3">
    <source>
        <dbReference type="Proteomes" id="UP001153269"/>
    </source>
</evidence>
<reference evidence="2" key="1">
    <citation type="submission" date="2020-03" db="EMBL/GenBank/DDBJ databases">
        <authorList>
            <person name="Weist P."/>
        </authorList>
    </citation>
    <scope>NUCLEOTIDE SEQUENCE</scope>
</reference>
<comment type="caution">
    <text evidence="2">The sequence shown here is derived from an EMBL/GenBank/DDBJ whole genome shotgun (WGS) entry which is preliminary data.</text>
</comment>
<gene>
    <name evidence="2" type="ORF">PLEPLA_LOCUS30307</name>
</gene>
<proteinExistence type="predicted"/>
<evidence type="ECO:0000256" key="1">
    <source>
        <dbReference type="SAM" id="MobiDB-lite"/>
    </source>
</evidence>
<accession>A0A9N7V421</accession>
<keyword evidence="3" id="KW-1185">Reference proteome</keyword>
<feature type="compositionally biased region" description="Low complexity" evidence="1">
    <location>
        <begin position="18"/>
        <end position="33"/>
    </location>
</feature>
<name>A0A9N7V421_PLEPL</name>
<feature type="compositionally biased region" description="Gly residues" evidence="1">
    <location>
        <begin position="49"/>
        <end position="59"/>
    </location>
</feature>
<dbReference type="AlphaFoldDB" id="A0A9N7V421"/>